<evidence type="ECO:0000313" key="3">
    <source>
        <dbReference type="Proteomes" id="UP000500826"/>
    </source>
</evidence>
<accession>A0ABX6P1Z2</accession>
<name>A0ABX6P1Z2_9BURK</name>
<proteinExistence type="predicted"/>
<dbReference type="Pfam" id="PF14897">
    <property type="entry name" value="EpsG"/>
    <property type="match status" value="1"/>
</dbReference>
<evidence type="ECO:0000256" key="1">
    <source>
        <dbReference type="SAM" id="Phobius"/>
    </source>
</evidence>
<sequence length="172" mass="18753">MPYPVIVVAMGYSRQGIALGFAMLGLLALQKGSVTRFAIWVLIGATFHRSAVLLLPIAALTTTRNRFFVVLWIGVLSLVGYQALVERDMEDLYANYIQREYRSQGALIRLLMNGAAAGLFPVLRKRLQLAPARGCCGPGCRCCPCCCWASTSCSRAVPRPRTASACICCRCS</sequence>
<feature type="transmembrane region" description="Helical" evidence="1">
    <location>
        <begin position="12"/>
        <end position="30"/>
    </location>
</feature>
<dbReference type="EMBL" id="CP053418">
    <property type="protein sequence ID" value="QJW84085.1"/>
    <property type="molecule type" value="Genomic_DNA"/>
</dbReference>
<feature type="transmembrane region" description="Helical" evidence="1">
    <location>
        <begin position="106"/>
        <end position="123"/>
    </location>
</feature>
<organism evidence="2 3">
    <name type="scientific">Ramlibacter terrae</name>
    <dbReference type="NCBI Taxonomy" id="2732511"/>
    <lineage>
        <taxon>Bacteria</taxon>
        <taxon>Pseudomonadati</taxon>
        <taxon>Pseudomonadota</taxon>
        <taxon>Betaproteobacteria</taxon>
        <taxon>Burkholderiales</taxon>
        <taxon>Comamonadaceae</taxon>
        <taxon>Ramlibacter</taxon>
    </lineage>
</organism>
<protein>
    <submittedName>
        <fullName evidence="2">EpsG family protein</fullName>
    </submittedName>
</protein>
<dbReference type="Proteomes" id="UP000500826">
    <property type="component" value="Chromosome"/>
</dbReference>
<keyword evidence="3" id="KW-1185">Reference proteome</keyword>
<gene>
    <name evidence="2" type="ORF">HK414_09840</name>
</gene>
<feature type="transmembrane region" description="Helical" evidence="1">
    <location>
        <begin position="67"/>
        <end position="85"/>
    </location>
</feature>
<evidence type="ECO:0000313" key="2">
    <source>
        <dbReference type="EMBL" id="QJW84085.1"/>
    </source>
</evidence>
<keyword evidence="1" id="KW-1133">Transmembrane helix</keyword>
<dbReference type="InterPro" id="IPR049458">
    <property type="entry name" value="EpsG-like"/>
</dbReference>
<keyword evidence="1" id="KW-0472">Membrane</keyword>
<reference evidence="2 3" key="1">
    <citation type="submission" date="2020-05" db="EMBL/GenBank/DDBJ databases">
        <title>Ramlibacter rhizophilus sp. nov., isolated from rhizosphere soil of national flower Mugunghwa from South Korea.</title>
        <authorList>
            <person name="Zheng-Fei Y."/>
            <person name="Huan T."/>
        </authorList>
    </citation>
    <scope>NUCLEOTIDE SEQUENCE [LARGE SCALE GENOMIC DNA]</scope>
    <source>
        <strain evidence="2 3">H242</strain>
    </source>
</reference>
<keyword evidence="1" id="KW-0812">Transmembrane</keyword>
<feature type="transmembrane region" description="Helical" evidence="1">
    <location>
        <begin position="37"/>
        <end position="61"/>
    </location>
</feature>